<evidence type="ECO:0000313" key="3">
    <source>
        <dbReference type="Proteomes" id="UP001519291"/>
    </source>
</evidence>
<keyword evidence="3" id="KW-1185">Reference proteome</keyword>
<proteinExistence type="predicted"/>
<dbReference type="EMBL" id="JAGIOH010000001">
    <property type="protein sequence ID" value="MBP2407016.1"/>
    <property type="molecule type" value="Genomic_DNA"/>
</dbReference>
<comment type="caution">
    <text evidence="2">The sequence shown here is derived from an EMBL/GenBank/DDBJ whole genome shotgun (WGS) entry which is preliminary data.</text>
</comment>
<organism evidence="2 3">
    <name type="scientific">Streptomyces syringium</name>
    <dbReference type="NCBI Taxonomy" id="76729"/>
    <lineage>
        <taxon>Bacteria</taxon>
        <taxon>Bacillati</taxon>
        <taxon>Actinomycetota</taxon>
        <taxon>Actinomycetes</taxon>
        <taxon>Kitasatosporales</taxon>
        <taxon>Streptomycetaceae</taxon>
        <taxon>Streptomyces</taxon>
    </lineage>
</organism>
<feature type="compositionally biased region" description="Basic and acidic residues" evidence="1">
    <location>
        <begin position="24"/>
        <end position="40"/>
    </location>
</feature>
<evidence type="ECO:0000256" key="1">
    <source>
        <dbReference type="SAM" id="MobiDB-lite"/>
    </source>
</evidence>
<sequence>MTTSTYLRPTGWGRVFGSVCEQPVGERRRPEPARGRRMGFEHQNQVCAVRHPPRTAAPELAAEIPPEDA</sequence>
<protein>
    <submittedName>
        <fullName evidence="2">Uncharacterized protein</fullName>
    </submittedName>
</protein>
<accession>A0ABS4YE38</accession>
<dbReference type="Proteomes" id="UP001519291">
    <property type="component" value="Unassembled WGS sequence"/>
</dbReference>
<feature type="region of interest" description="Disordered" evidence="1">
    <location>
        <begin position="23"/>
        <end position="43"/>
    </location>
</feature>
<reference evidence="2 3" key="1">
    <citation type="submission" date="2021-03" db="EMBL/GenBank/DDBJ databases">
        <title>Sequencing the genomes of 1000 actinobacteria strains.</title>
        <authorList>
            <person name="Klenk H.-P."/>
        </authorList>
    </citation>
    <scope>NUCLEOTIDE SEQUENCE [LARGE SCALE GENOMIC DNA]</scope>
    <source>
        <strain evidence="2 3">DSM 41480</strain>
    </source>
</reference>
<gene>
    <name evidence="2" type="ORF">JO379_006485</name>
</gene>
<evidence type="ECO:0000313" key="2">
    <source>
        <dbReference type="EMBL" id="MBP2407016.1"/>
    </source>
</evidence>
<name>A0ABS4YE38_9ACTN</name>